<feature type="region of interest" description="Disordered" evidence="1">
    <location>
        <begin position="26"/>
        <end position="47"/>
    </location>
</feature>
<feature type="compositionally biased region" description="Pro residues" evidence="1">
    <location>
        <begin position="30"/>
        <end position="47"/>
    </location>
</feature>
<evidence type="ECO:0000256" key="1">
    <source>
        <dbReference type="SAM" id="MobiDB-lite"/>
    </source>
</evidence>
<gene>
    <name evidence="2" type="ORF">G3T37_07115</name>
</gene>
<dbReference type="RefSeq" id="WP_163472811.1">
    <property type="nucleotide sequence ID" value="NZ_JAAGWZ010000002.1"/>
</dbReference>
<dbReference type="Proteomes" id="UP000479756">
    <property type="component" value="Unassembled WGS sequence"/>
</dbReference>
<sequence length="63" mass="6382">MNIPALVISRRTVLQAVIASTIIGRLGGTPTPPHPNPLAAPSGPPADLPAAAAAHRKFQVGLL</sequence>
<accession>A0A7C9TRA5</accession>
<organism evidence="2 3">
    <name type="scientific">Galbitalea soli</name>
    <dbReference type="NCBI Taxonomy" id="1268042"/>
    <lineage>
        <taxon>Bacteria</taxon>
        <taxon>Bacillati</taxon>
        <taxon>Actinomycetota</taxon>
        <taxon>Actinomycetes</taxon>
        <taxon>Micrococcales</taxon>
        <taxon>Microbacteriaceae</taxon>
        <taxon>Galbitalea</taxon>
    </lineage>
</organism>
<evidence type="ECO:0000313" key="3">
    <source>
        <dbReference type="Proteomes" id="UP000479756"/>
    </source>
</evidence>
<dbReference type="EMBL" id="JAAGWZ010000002">
    <property type="protein sequence ID" value="NEM91124.1"/>
    <property type="molecule type" value="Genomic_DNA"/>
</dbReference>
<comment type="caution">
    <text evidence="2">The sequence shown here is derived from an EMBL/GenBank/DDBJ whole genome shotgun (WGS) entry which is preliminary data.</text>
</comment>
<protein>
    <submittedName>
        <fullName evidence="2">Uncharacterized protein</fullName>
    </submittedName>
</protein>
<proteinExistence type="predicted"/>
<keyword evidence="3" id="KW-1185">Reference proteome</keyword>
<dbReference type="AlphaFoldDB" id="A0A7C9TRA5"/>
<name>A0A7C9TRA5_9MICO</name>
<evidence type="ECO:0000313" key="2">
    <source>
        <dbReference type="EMBL" id="NEM91124.1"/>
    </source>
</evidence>
<reference evidence="2 3" key="1">
    <citation type="journal article" date="2014" name="Int. J. Syst. Evol. Microbiol.">
        <title>Description of Galbitalea soli gen. nov., sp. nov., and Frondihabitans sucicola sp. nov.</title>
        <authorList>
            <person name="Kim S.J."/>
            <person name="Lim J.M."/>
            <person name="Ahn J.H."/>
            <person name="Weon H.Y."/>
            <person name="Hamada M."/>
            <person name="Suzuki K."/>
            <person name="Ahn T.Y."/>
            <person name="Kwon S.W."/>
        </authorList>
    </citation>
    <scope>NUCLEOTIDE SEQUENCE [LARGE SCALE GENOMIC DNA]</scope>
    <source>
        <strain evidence="2 3">NBRC 108727</strain>
    </source>
</reference>